<evidence type="ECO:0000259" key="1">
    <source>
        <dbReference type="Pfam" id="PF13391"/>
    </source>
</evidence>
<organism evidence="2 3">
    <name type="scientific">Enterobacter asburiae</name>
    <dbReference type="NCBI Taxonomy" id="61645"/>
    <lineage>
        <taxon>Bacteria</taxon>
        <taxon>Pseudomonadati</taxon>
        <taxon>Pseudomonadota</taxon>
        <taxon>Gammaproteobacteria</taxon>
        <taxon>Enterobacterales</taxon>
        <taxon>Enterobacteriaceae</taxon>
        <taxon>Enterobacter</taxon>
        <taxon>Enterobacter cloacae complex</taxon>
    </lineage>
</organism>
<comment type="caution">
    <text evidence="2">The sequence shown here is derived from an EMBL/GenBank/DDBJ whole genome shotgun (WGS) entry which is preliminary data.</text>
</comment>
<dbReference type="Proteomes" id="UP000641429">
    <property type="component" value="Unassembled WGS sequence"/>
</dbReference>
<reference evidence="2" key="1">
    <citation type="submission" date="2020-12" db="EMBL/GenBank/DDBJ databases">
        <title>Molecular epidemiology of VIM- metallo-b-lactamase-producing Enterobacter cloacae complex isolated in France between 2015 and 2018.</title>
        <authorList>
            <person name="Emeraud C."/>
            <person name="Petit C."/>
            <person name="Bonnin R."/>
            <person name="Naas T."/>
            <person name="Dortet L."/>
        </authorList>
    </citation>
    <scope>NUCLEOTIDE SEQUENCE</scope>
    <source>
        <strain evidence="2">170C2</strain>
    </source>
</reference>
<keyword evidence="2" id="KW-0255">Endonuclease</keyword>
<dbReference type="AlphaFoldDB" id="A0A8I1G558"/>
<feature type="domain" description="HNH nuclease" evidence="1">
    <location>
        <begin position="126"/>
        <end position="174"/>
    </location>
</feature>
<dbReference type="EMBL" id="JAELXN010000075">
    <property type="protein sequence ID" value="MBJ6597870.1"/>
    <property type="molecule type" value="Genomic_DNA"/>
</dbReference>
<sequence length="220" mass="24166">MKRIPAAQRHQFALFVHKHLASGMTVQQMAKQFLGKPLAEPLKTRPAANETVTVTQVVNAPVEVSAPEVIDMAVPVALLMKDITPPELRDGRELKGGSSERVVMQRDAAIQAEFRVLVRQNFGGRCAVSGKHLGGVLEAAHIEGADLGCYSVGNGILLSPTLHKLFDRHLMGVNPETLTVHFKPGIEFEEYEGRVIIPLIYNLDKARLAVRWAEYLSGTK</sequence>
<keyword evidence="2" id="KW-0540">Nuclease</keyword>
<keyword evidence="2" id="KW-0378">Hydrolase</keyword>
<proteinExistence type="predicted"/>
<name>A0A8I1G558_ENTAS</name>
<protein>
    <submittedName>
        <fullName evidence="2">HNH endonuclease</fullName>
    </submittedName>
</protein>
<evidence type="ECO:0000313" key="2">
    <source>
        <dbReference type="EMBL" id="MBJ6597870.1"/>
    </source>
</evidence>
<dbReference type="InterPro" id="IPR003615">
    <property type="entry name" value="HNH_nuc"/>
</dbReference>
<dbReference type="Pfam" id="PF13391">
    <property type="entry name" value="HNH_2"/>
    <property type="match status" value="1"/>
</dbReference>
<dbReference type="GO" id="GO:0004519">
    <property type="term" value="F:endonuclease activity"/>
    <property type="evidence" value="ECO:0007669"/>
    <property type="project" value="UniProtKB-KW"/>
</dbReference>
<accession>A0A8I1G558</accession>
<gene>
    <name evidence="2" type="ORF">JGT27_19445</name>
</gene>
<evidence type="ECO:0000313" key="3">
    <source>
        <dbReference type="Proteomes" id="UP000641429"/>
    </source>
</evidence>